<evidence type="ECO:0000313" key="5">
    <source>
        <dbReference type="Proteomes" id="UP000184533"/>
    </source>
</evidence>
<protein>
    <submittedName>
        <fullName evidence="3">Protein N-acetyltransferase, RimJ/RimL family</fullName>
    </submittedName>
</protein>
<evidence type="ECO:0000313" key="4">
    <source>
        <dbReference type="Proteomes" id="UP000033608"/>
    </source>
</evidence>
<dbReference type="GO" id="GO:0005737">
    <property type="term" value="C:cytoplasm"/>
    <property type="evidence" value="ECO:0007669"/>
    <property type="project" value="TreeGrafter"/>
</dbReference>
<dbReference type="PANTHER" id="PTHR43441">
    <property type="entry name" value="RIBOSOMAL-PROTEIN-SERINE ACETYLTRANSFERASE"/>
    <property type="match status" value="1"/>
</dbReference>
<feature type="domain" description="N-acetyltransferase" evidence="1">
    <location>
        <begin position="13"/>
        <end position="172"/>
    </location>
</feature>
<organism evidence="2 4">
    <name type="scientific">Devosia limi DSM 17137</name>
    <dbReference type="NCBI Taxonomy" id="1121477"/>
    <lineage>
        <taxon>Bacteria</taxon>
        <taxon>Pseudomonadati</taxon>
        <taxon>Pseudomonadota</taxon>
        <taxon>Alphaproteobacteria</taxon>
        <taxon>Hyphomicrobiales</taxon>
        <taxon>Devosiaceae</taxon>
        <taxon>Devosia</taxon>
    </lineage>
</organism>
<evidence type="ECO:0000313" key="2">
    <source>
        <dbReference type="EMBL" id="KKB79411.1"/>
    </source>
</evidence>
<dbReference type="EMBL" id="LAJF01000112">
    <property type="protein sequence ID" value="KKB79411.1"/>
    <property type="molecule type" value="Genomic_DNA"/>
</dbReference>
<dbReference type="Proteomes" id="UP000033608">
    <property type="component" value="Unassembled WGS sequence"/>
</dbReference>
<dbReference type="InterPro" id="IPR051908">
    <property type="entry name" value="Ribosomal_N-acetyltransferase"/>
</dbReference>
<dbReference type="PROSITE" id="PS51186">
    <property type="entry name" value="GNAT"/>
    <property type="match status" value="1"/>
</dbReference>
<accession>A0A0F5LAJ1</accession>
<evidence type="ECO:0000313" key="3">
    <source>
        <dbReference type="EMBL" id="SHF32193.1"/>
    </source>
</evidence>
<reference evidence="3 5" key="2">
    <citation type="submission" date="2016-11" db="EMBL/GenBank/DDBJ databases">
        <authorList>
            <person name="Jaros S."/>
            <person name="Januszkiewicz K."/>
            <person name="Wedrychowicz H."/>
        </authorList>
    </citation>
    <scope>NUCLEOTIDE SEQUENCE [LARGE SCALE GENOMIC DNA]</scope>
    <source>
        <strain evidence="3 5">DSM 17137</strain>
    </source>
</reference>
<evidence type="ECO:0000259" key="1">
    <source>
        <dbReference type="PROSITE" id="PS51186"/>
    </source>
</evidence>
<dbReference type="SUPFAM" id="SSF55729">
    <property type="entry name" value="Acyl-CoA N-acyltransferases (Nat)"/>
    <property type="match status" value="1"/>
</dbReference>
<dbReference type="STRING" id="1121477.SAMN02745223_02346"/>
<dbReference type="PATRIC" id="fig|1121477.3.peg.308"/>
<keyword evidence="4" id="KW-1185">Reference proteome</keyword>
<name>A0A0F5LAJ1_9HYPH</name>
<dbReference type="GO" id="GO:0008999">
    <property type="term" value="F:protein-N-terminal-alanine acetyltransferase activity"/>
    <property type="evidence" value="ECO:0007669"/>
    <property type="project" value="TreeGrafter"/>
</dbReference>
<proteinExistence type="predicted"/>
<dbReference type="Gene3D" id="3.40.630.30">
    <property type="match status" value="1"/>
</dbReference>
<dbReference type="EMBL" id="FQVC01000006">
    <property type="protein sequence ID" value="SHF32193.1"/>
    <property type="molecule type" value="Genomic_DNA"/>
</dbReference>
<dbReference type="AlphaFoldDB" id="A0A0F5LAJ1"/>
<keyword evidence="3" id="KW-0808">Transferase</keyword>
<sequence length="180" mass="19899">MVIRSERLELRELQVADITPAYIGWMSDRETNRYLETRHSAQTPESVAAFVARVAAAPDEFLFGIFLPTGRHIGNIKVGPIRPVHGVADVSLLIGDAACRGQGFGTEAIRAVSAFAFDNLGVSKLSASMYLPNEGSTRAFLRAGFVREGLRVKHYDLDGERCDLVELGATREDMFKQKER</sequence>
<gene>
    <name evidence="3" type="ORF">SAMN02745223_02346</name>
    <name evidence="2" type="ORF">VW29_17785</name>
</gene>
<dbReference type="InterPro" id="IPR000182">
    <property type="entry name" value="GNAT_dom"/>
</dbReference>
<dbReference type="InterPro" id="IPR016181">
    <property type="entry name" value="Acyl_CoA_acyltransferase"/>
</dbReference>
<dbReference type="Proteomes" id="UP000184533">
    <property type="component" value="Unassembled WGS sequence"/>
</dbReference>
<reference evidence="2 4" key="1">
    <citation type="submission" date="2015-03" db="EMBL/GenBank/DDBJ databases">
        <authorList>
            <person name="Hassan Y.I."/>
            <person name="Lepp D."/>
            <person name="Zhou T."/>
        </authorList>
    </citation>
    <scope>NUCLEOTIDE SEQUENCE [LARGE SCALE GENOMIC DNA]</scope>
    <source>
        <strain evidence="2 4">DSM 17137</strain>
    </source>
</reference>
<dbReference type="GO" id="GO:1990189">
    <property type="term" value="F:protein N-terminal-serine acetyltransferase activity"/>
    <property type="evidence" value="ECO:0007669"/>
    <property type="project" value="TreeGrafter"/>
</dbReference>
<dbReference type="PANTHER" id="PTHR43441:SF11">
    <property type="entry name" value="RIBOSOMAL-PROTEIN-SERINE ACETYLTRANSFERASE"/>
    <property type="match status" value="1"/>
</dbReference>
<dbReference type="Pfam" id="PF13302">
    <property type="entry name" value="Acetyltransf_3"/>
    <property type="match status" value="1"/>
</dbReference>